<feature type="compositionally biased region" description="Acidic residues" evidence="5">
    <location>
        <begin position="406"/>
        <end position="416"/>
    </location>
</feature>
<reference evidence="8 9" key="1">
    <citation type="journal article" date="2012" name="BMC Genomics">
        <title>Tools to kill: Genome of one of the most destructive plant pathogenic fungi Macrophomina phaseolina.</title>
        <authorList>
            <person name="Islam M.S."/>
            <person name="Haque M.S."/>
            <person name="Islam M.M."/>
            <person name="Emdad E.M."/>
            <person name="Halim A."/>
            <person name="Hossen Q.M.M."/>
            <person name="Hossain M.Z."/>
            <person name="Ahmed B."/>
            <person name="Rahim S."/>
            <person name="Rahman M.S."/>
            <person name="Alam M.M."/>
            <person name="Hou S."/>
            <person name="Wan X."/>
            <person name="Saito J.A."/>
            <person name="Alam M."/>
        </authorList>
    </citation>
    <scope>NUCLEOTIDE SEQUENCE [LARGE SCALE GENOMIC DNA]</scope>
    <source>
        <strain evidence="8 9">MS6</strain>
    </source>
</reference>
<dbReference type="PROSITE" id="PS50056">
    <property type="entry name" value="TYR_PHOSPHATASE_2"/>
    <property type="match status" value="1"/>
</dbReference>
<dbReference type="InParanoid" id="K2R4D4"/>
<feature type="compositionally biased region" description="Pro residues" evidence="5">
    <location>
        <begin position="691"/>
        <end position="702"/>
    </location>
</feature>
<feature type="compositionally biased region" description="Basic and acidic residues" evidence="5">
    <location>
        <begin position="249"/>
        <end position="261"/>
    </location>
</feature>
<name>K2R4D4_MACPH</name>
<dbReference type="CDD" id="cd14521">
    <property type="entry name" value="DSP_fungal_SDP1-like"/>
    <property type="match status" value="1"/>
</dbReference>
<feature type="region of interest" description="Disordered" evidence="5">
    <location>
        <begin position="474"/>
        <end position="552"/>
    </location>
</feature>
<evidence type="ECO:0000313" key="9">
    <source>
        <dbReference type="Proteomes" id="UP000007129"/>
    </source>
</evidence>
<dbReference type="GO" id="GO:0017017">
    <property type="term" value="F:MAP kinase tyrosine/serine/threonine phosphatase activity"/>
    <property type="evidence" value="ECO:0007669"/>
    <property type="project" value="TreeGrafter"/>
</dbReference>
<keyword evidence="4" id="KW-0904">Protein phosphatase</keyword>
<feature type="region of interest" description="Disordered" evidence="5">
    <location>
        <begin position="303"/>
        <end position="434"/>
    </location>
</feature>
<feature type="compositionally biased region" description="Low complexity" evidence="5">
    <location>
        <begin position="235"/>
        <end position="248"/>
    </location>
</feature>
<feature type="compositionally biased region" description="Polar residues" evidence="5">
    <location>
        <begin position="512"/>
        <end position="531"/>
    </location>
</feature>
<gene>
    <name evidence="8" type="ORF">MPH_05521</name>
</gene>
<feature type="domain" description="Tyrosine-protein phosphatase" evidence="6">
    <location>
        <begin position="494"/>
        <end position="647"/>
    </location>
</feature>
<keyword evidence="3" id="KW-0378">Hydrolase</keyword>
<dbReference type="InterPro" id="IPR020422">
    <property type="entry name" value="TYR_PHOSPHATASE_DUAL_dom"/>
</dbReference>
<feature type="compositionally biased region" description="Low complexity" evidence="5">
    <location>
        <begin position="199"/>
        <end position="218"/>
    </location>
</feature>
<dbReference type="InterPro" id="IPR016130">
    <property type="entry name" value="Tyr_Pase_AS"/>
</dbReference>
<dbReference type="GO" id="GO:0033550">
    <property type="term" value="F:MAP kinase tyrosine phosphatase activity"/>
    <property type="evidence" value="ECO:0007669"/>
    <property type="project" value="TreeGrafter"/>
</dbReference>
<feature type="region of interest" description="Disordered" evidence="5">
    <location>
        <begin position="652"/>
        <end position="732"/>
    </location>
</feature>
<dbReference type="SMART" id="SM00195">
    <property type="entry name" value="DSPc"/>
    <property type="match status" value="1"/>
</dbReference>
<dbReference type="OrthoDB" id="426001at2759"/>
<dbReference type="GO" id="GO:0043409">
    <property type="term" value="P:negative regulation of MAPK cascade"/>
    <property type="evidence" value="ECO:0007669"/>
    <property type="project" value="TreeGrafter"/>
</dbReference>
<feature type="compositionally biased region" description="Low complexity" evidence="5">
    <location>
        <begin position="1058"/>
        <end position="1076"/>
    </location>
</feature>
<proteinExistence type="inferred from homology"/>
<evidence type="ECO:0000313" key="8">
    <source>
        <dbReference type="EMBL" id="EKG17231.1"/>
    </source>
</evidence>
<dbReference type="VEuPathDB" id="FungiDB:MPH_05521"/>
<dbReference type="SUPFAM" id="SSF52799">
    <property type="entry name" value="(Phosphotyrosine protein) phosphatases II"/>
    <property type="match status" value="1"/>
</dbReference>
<accession>K2R4D4</accession>
<feature type="compositionally biased region" description="Basic and acidic residues" evidence="5">
    <location>
        <begin position="474"/>
        <end position="491"/>
    </location>
</feature>
<dbReference type="GO" id="GO:0005829">
    <property type="term" value="C:cytosol"/>
    <property type="evidence" value="ECO:0007669"/>
    <property type="project" value="TreeGrafter"/>
</dbReference>
<dbReference type="EC" id="3.1.3.48" evidence="2"/>
<dbReference type="PANTHER" id="PTHR10159">
    <property type="entry name" value="DUAL SPECIFICITY PROTEIN PHOSPHATASE"/>
    <property type="match status" value="1"/>
</dbReference>
<feature type="compositionally biased region" description="Polar residues" evidence="5">
    <location>
        <begin position="120"/>
        <end position="141"/>
    </location>
</feature>
<protein>
    <recommendedName>
        <fullName evidence="2">protein-tyrosine-phosphatase</fullName>
        <ecNumber evidence="2">3.1.3.48</ecNumber>
    </recommendedName>
</protein>
<evidence type="ECO:0000256" key="3">
    <source>
        <dbReference type="ARBA" id="ARBA00022801"/>
    </source>
</evidence>
<dbReference type="Pfam" id="PF00782">
    <property type="entry name" value="DSPc"/>
    <property type="match status" value="1"/>
</dbReference>
<evidence type="ECO:0000256" key="2">
    <source>
        <dbReference type="ARBA" id="ARBA00013064"/>
    </source>
</evidence>
<feature type="compositionally biased region" description="Basic and acidic residues" evidence="5">
    <location>
        <begin position="105"/>
        <end position="118"/>
    </location>
</feature>
<dbReference type="InterPro" id="IPR000387">
    <property type="entry name" value="Tyr_Pase_dom"/>
</dbReference>
<evidence type="ECO:0000259" key="6">
    <source>
        <dbReference type="PROSITE" id="PS50054"/>
    </source>
</evidence>
<evidence type="ECO:0000259" key="7">
    <source>
        <dbReference type="PROSITE" id="PS50056"/>
    </source>
</evidence>
<comment type="caution">
    <text evidence="8">The sequence shown here is derived from an EMBL/GenBank/DDBJ whole genome shotgun (WGS) entry which is preliminary data.</text>
</comment>
<sequence length="1225" mass="133629">MLAAGQPTPPTQALFALLSPQQPWGPPPVQCHSRFDNPSPFTSSRSARLPKVVPAIATFQQADKTPVERFFSSAITSNSPPSKRLERNARLSPSFSLPACGARPRKQDEQRRTAEHDSSPAGSVSSMPIQTSSRSHASQMPSFMSVFGEETNNTRRMPEYSEQNVPAVHNHLVRRPATSSSVLYNPNTSFTGFHQHRGSTSTSASESTDSSPTTTISTMDGSSLTEPSPGPSPASPAAKTSASAFSSDFRSRNQISDKNKGGSEAQFFELQRPTTPAKKPRNLKNLAVNTSSSLSLGRSANTAALPVQNPPPSSSAPSSPSFVKPPTPPRRKPSNLALTLQTGGKGPLPTLSIPPTPSLKRPNTLRHFQSSPSLPLCSPAVAPVGGMELPPPPRSKPAPHGFAEIPMEDEEEEQEPNFDVPQSREEKPEAYPNGPICIYESGVDLYYEPTADIAARYDVVLNVASEVVNPFKKATQEAKRDVDTVSKETPKSPRNTELTQPSDCISAEGSVTRATSENPDAQGSSPTTPKATPSFGGKMEKRPSSSTSSSKPEYIHIPWEHNTDIVPDLYTLVRVIDDRVQQGKRVLVHCQCGVSRSASLIVAYGLYKNPGISVQEAYDAVKKRSKWIGPNMNLIMQLQEFRNGLLRANGHSQGYKAGIPRRLSPNPMGPRGKDQSSFDGDSSGSRTPATAPLPPDYGPDPVPQRASTGNMIPISPGPTSAPSGLDWTTPGFRRTWDASQVPIGSPIEQPFVDPKGHVIPVVTIQHQTRSTPELEREEFFIKEKGRSDSDATVRQFPNFSRQLPIRQQYDDDDDDQTSNIPIFNVMESTTTAGHQQDALDRLTSAAPTRQETHMPNEAFPASNPRKSTLQERRQNKMKQLAEPFAPRPIESQANSTHLMPVQADKSLPLASPLKANFSFNDPPRQMRQNDSVISMFDRHNESRSLPLRNSANMIPEPLASPKSEEFHMVSVVTKEDGDGNYGLLSPTRFEFPKNSFDRPDDEDQSQSPASKPGVSPGLPPRVHAILPPVTEVDTPEQSPFQGFGFLGPQPSPRPVTPPSASKAAYAPSEEPSPMASIRRARTDGPEPTSRNVQDQEIRLAAAEPKLRPKYSNPDLQSQRRLRAFQTEMEARLPNNSNSLAANENATLMSPRAHEFTQNPFHLTLEEALGSPPPAQNGRSLDSRQETANQIMEVQRCTTPHPMDIDPRSPPQAGVSPITRNIWDVL</sequence>
<dbReference type="InterPro" id="IPR029021">
    <property type="entry name" value="Prot-tyrosine_phosphatase-like"/>
</dbReference>
<dbReference type="AlphaFoldDB" id="K2R4D4"/>
<organism evidence="8 9">
    <name type="scientific">Macrophomina phaseolina (strain MS6)</name>
    <name type="common">Charcoal rot fungus</name>
    <dbReference type="NCBI Taxonomy" id="1126212"/>
    <lineage>
        <taxon>Eukaryota</taxon>
        <taxon>Fungi</taxon>
        <taxon>Dikarya</taxon>
        <taxon>Ascomycota</taxon>
        <taxon>Pezizomycotina</taxon>
        <taxon>Dothideomycetes</taxon>
        <taxon>Dothideomycetes incertae sedis</taxon>
        <taxon>Botryosphaeriales</taxon>
        <taxon>Botryosphaeriaceae</taxon>
        <taxon>Macrophomina</taxon>
    </lineage>
</organism>
<feature type="region of interest" description="Disordered" evidence="5">
    <location>
        <begin position="186"/>
        <end position="285"/>
    </location>
</feature>
<dbReference type="GO" id="GO:0008330">
    <property type="term" value="F:protein tyrosine/threonine phosphatase activity"/>
    <property type="evidence" value="ECO:0007669"/>
    <property type="project" value="TreeGrafter"/>
</dbReference>
<feature type="region of interest" description="Disordered" evidence="5">
    <location>
        <begin position="73"/>
        <end position="141"/>
    </location>
</feature>
<dbReference type="PANTHER" id="PTHR10159:SF519">
    <property type="entry name" value="DUAL SPECIFICITY PROTEIN PHOSPHATASE MPK3"/>
    <property type="match status" value="1"/>
</dbReference>
<evidence type="ECO:0000256" key="5">
    <source>
        <dbReference type="SAM" id="MobiDB-lite"/>
    </source>
</evidence>
<comment type="similarity">
    <text evidence="1">Belongs to the protein-tyrosine phosphatase family. Non-receptor class dual specificity subfamily.</text>
</comment>
<feature type="region of interest" description="Disordered" evidence="5">
    <location>
        <begin position="1198"/>
        <end position="1217"/>
    </location>
</feature>
<dbReference type="EMBL" id="AHHD01000251">
    <property type="protein sequence ID" value="EKG17231.1"/>
    <property type="molecule type" value="Genomic_DNA"/>
</dbReference>
<dbReference type="InterPro" id="IPR000340">
    <property type="entry name" value="Dual-sp_phosphatase_cat-dom"/>
</dbReference>
<feature type="domain" description="Tyrosine specific protein phosphatases" evidence="7">
    <location>
        <begin position="567"/>
        <end position="624"/>
    </location>
</feature>
<evidence type="ECO:0000256" key="1">
    <source>
        <dbReference type="ARBA" id="ARBA00008601"/>
    </source>
</evidence>
<dbReference type="Gene3D" id="3.90.190.10">
    <property type="entry name" value="Protein tyrosine phosphatase superfamily"/>
    <property type="match status" value="1"/>
</dbReference>
<dbReference type="PROSITE" id="PS50054">
    <property type="entry name" value="TYR_PHOSPHATASE_DUAL"/>
    <property type="match status" value="1"/>
</dbReference>
<dbReference type="HOGENOM" id="CLU_003243_0_0_1"/>
<dbReference type="STRING" id="1126212.K2R4D4"/>
<dbReference type="eggNOG" id="KOG1716">
    <property type="taxonomic scope" value="Eukaryota"/>
</dbReference>
<evidence type="ECO:0000256" key="4">
    <source>
        <dbReference type="ARBA" id="ARBA00022912"/>
    </source>
</evidence>
<feature type="region of interest" description="Disordered" evidence="5">
    <location>
        <begin position="976"/>
        <end position="1095"/>
    </location>
</feature>
<feature type="compositionally biased region" description="Polar residues" evidence="5">
    <location>
        <begin position="492"/>
        <end position="503"/>
    </location>
</feature>
<dbReference type="GO" id="GO:0005634">
    <property type="term" value="C:nucleus"/>
    <property type="evidence" value="ECO:0007669"/>
    <property type="project" value="TreeGrafter"/>
</dbReference>
<dbReference type="PROSITE" id="PS00383">
    <property type="entry name" value="TYR_PHOSPHATASE_1"/>
    <property type="match status" value="1"/>
</dbReference>
<dbReference type="Proteomes" id="UP000007129">
    <property type="component" value="Unassembled WGS sequence"/>
</dbReference>